<evidence type="ECO:0000313" key="1">
    <source>
        <dbReference type="EMBL" id="TNV83637.1"/>
    </source>
</evidence>
<name>A0A8J8NYB6_HALGN</name>
<sequence>MLAIPIGFPFLQNPLNHPSTELCALDAPIFSGLACLLFPEFSEILIILIETSPCSLSSFQTPLTIAFFSFKSKFTVSIPGPCLWFS</sequence>
<protein>
    <submittedName>
        <fullName evidence="1">Uncharacterized protein</fullName>
    </submittedName>
</protein>
<gene>
    <name evidence="1" type="ORF">FGO68_gene7790</name>
</gene>
<dbReference type="Proteomes" id="UP000785679">
    <property type="component" value="Unassembled WGS sequence"/>
</dbReference>
<reference evidence="1" key="1">
    <citation type="submission" date="2019-06" db="EMBL/GenBank/DDBJ databases">
        <authorList>
            <person name="Zheng W."/>
        </authorList>
    </citation>
    <scope>NUCLEOTIDE SEQUENCE</scope>
    <source>
        <strain evidence="1">QDHG01</strain>
    </source>
</reference>
<keyword evidence="2" id="KW-1185">Reference proteome</keyword>
<dbReference type="EMBL" id="RRYP01003623">
    <property type="protein sequence ID" value="TNV83637.1"/>
    <property type="molecule type" value="Genomic_DNA"/>
</dbReference>
<dbReference type="AlphaFoldDB" id="A0A8J8NYB6"/>
<accession>A0A8J8NYB6</accession>
<evidence type="ECO:0000313" key="2">
    <source>
        <dbReference type="Proteomes" id="UP000785679"/>
    </source>
</evidence>
<proteinExistence type="predicted"/>
<comment type="caution">
    <text evidence="1">The sequence shown here is derived from an EMBL/GenBank/DDBJ whole genome shotgun (WGS) entry which is preliminary data.</text>
</comment>
<organism evidence="1 2">
    <name type="scientific">Halteria grandinella</name>
    <dbReference type="NCBI Taxonomy" id="5974"/>
    <lineage>
        <taxon>Eukaryota</taxon>
        <taxon>Sar</taxon>
        <taxon>Alveolata</taxon>
        <taxon>Ciliophora</taxon>
        <taxon>Intramacronucleata</taxon>
        <taxon>Spirotrichea</taxon>
        <taxon>Stichotrichia</taxon>
        <taxon>Sporadotrichida</taxon>
        <taxon>Halteriidae</taxon>
        <taxon>Halteria</taxon>
    </lineage>
</organism>